<feature type="transmembrane region" description="Helical" evidence="1">
    <location>
        <begin position="28"/>
        <end position="48"/>
    </location>
</feature>
<feature type="transmembrane region" description="Helical" evidence="1">
    <location>
        <begin position="55"/>
        <end position="72"/>
    </location>
</feature>
<reference evidence="3" key="1">
    <citation type="journal article" date="2014" name="Front. Microbiol.">
        <title>High frequency of phylogenetically diverse reductive dehalogenase-homologous genes in deep subseafloor sedimentary metagenomes.</title>
        <authorList>
            <person name="Kawai M."/>
            <person name="Futagami T."/>
            <person name="Toyoda A."/>
            <person name="Takaki Y."/>
            <person name="Nishi S."/>
            <person name="Hori S."/>
            <person name="Arai W."/>
            <person name="Tsubouchi T."/>
            <person name="Morono Y."/>
            <person name="Uchiyama I."/>
            <person name="Ito T."/>
            <person name="Fujiyama A."/>
            <person name="Inagaki F."/>
            <person name="Takami H."/>
        </authorList>
    </citation>
    <scope>NUCLEOTIDE SEQUENCE</scope>
    <source>
        <strain evidence="3">Expedition CK06-06</strain>
    </source>
</reference>
<name>X1BKZ6_9ZZZZ</name>
<evidence type="ECO:0000259" key="2">
    <source>
        <dbReference type="Pfam" id="PF07670"/>
    </source>
</evidence>
<organism evidence="3">
    <name type="scientific">marine sediment metagenome</name>
    <dbReference type="NCBI Taxonomy" id="412755"/>
    <lineage>
        <taxon>unclassified sequences</taxon>
        <taxon>metagenomes</taxon>
        <taxon>ecological metagenomes</taxon>
    </lineage>
</organism>
<accession>X1BKZ6</accession>
<feature type="domain" description="Nucleoside transporter/FeoB GTPase Gate" evidence="2">
    <location>
        <begin position="4"/>
        <end position="105"/>
    </location>
</feature>
<comment type="caution">
    <text evidence="3">The sequence shown here is derived from an EMBL/GenBank/DDBJ whole genome shotgun (WGS) entry which is preliminary data.</text>
</comment>
<sequence length="129" mass="14255">IAWPLLVVGSTILSLLQYYKADMLINNFFSPLTSLLGLPLVVGTTLIFGILRKELSMLMLIQAIGTTNVIAVMSTTQIMTFTIFIIFYVPCVATIAVLWKEIGSKRTLFTVAFTSVLAIVLATITRFVY</sequence>
<dbReference type="AlphaFoldDB" id="X1BKZ6"/>
<evidence type="ECO:0000256" key="1">
    <source>
        <dbReference type="SAM" id="Phobius"/>
    </source>
</evidence>
<protein>
    <recommendedName>
        <fullName evidence="2">Nucleoside transporter/FeoB GTPase Gate domain-containing protein</fullName>
    </recommendedName>
</protein>
<feature type="non-terminal residue" evidence="3">
    <location>
        <position position="1"/>
    </location>
</feature>
<dbReference type="GO" id="GO:0005886">
    <property type="term" value="C:plasma membrane"/>
    <property type="evidence" value="ECO:0007669"/>
    <property type="project" value="TreeGrafter"/>
</dbReference>
<gene>
    <name evidence="3" type="ORF">S01H4_02251</name>
</gene>
<feature type="transmembrane region" description="Helical" evidence="1">
    <location>
        <begin position="108"/>
        <end position="128"/>
    </location>
</feature>
<keyword evidence="1" id="KW-0472">Membrane</keyword>
<dbReference type="EMBL" id="BART01000478">
    <property type="protein sequence ID" value="GAG72791.1"/>
    <property type="molecule type" value="Genomic_DNA"/>
</dbReference>
<keyword evidence="1" id="KW-0812">Transmembrane</keyword>
<proteinExistence type="predicted"/>
<dbReference type="GO" id="GO:0015093">
    <property type="term" value="F:ferrous iron transmembrane transporter activity"/>
    <property type="evidence" value="ECO:0007669"/>
    <property type="project" value="TreeGrafter"/>
</dbReference>
<dbReference type="PANTHER" id="PTHR43185:SF1">
    <property type="entry name" value="FE(2+) TRANSPORTER FEOB"/>
    <property type="match status" value="1"/>
</dbReference>
<feature type="transmembrane region" description="Helical" evidence="1">
    <location>
        <begin position="78"/>
        <end position="99"/>
    </location>
</feature>
<keyword evidence="1" id="KW-1133">Transmembrane helix</keyword>
<evidence type="ECO:0000313" key="3">
    <source>
        <dbReference type="EMBL" id="GAG72791.1"/>
    </source>
</evidence>
<dbReference type="InterPro" id="IPR050860">
    <property type="entry name" value="FeoB_GTPase"/>
</dbReference>
<dbReference type="Pfam" id="PF07670">
    <property type="entry name" value="Gate"/>
    <property type="match status" value="1"/>
</dbReference>
<dbReference type="PANTHER" id="PTHR43185">
    <property type="entry name" value="FERROUS IRON TRANSPORT PROTEIN B"/>
    <property type="match status" value="1"/>
</dbReference>
<dbReference type="InterPro" id="IPR011642">
    <property type="entry name" value="Gate_dom"/>
</dbReference>